<dbReference type="Proteomes" id="UP000734854">
    <property type="component" value="Unassembled WGS sequence"/>
</dbReference>
<evidence type="ECO:0000256" key="2">
    <source>
        <dbReference type="SAM" id="Phobius"/>
    </source>
</evidence>
<dbReference type="PANTHER" id="PTHR37244:SF1">
    <property type="entry name" value="NADP-SPECIFIC GLUTAMATE DEHYDROGENASE"/>
    <property type="match status" value="1"/>
</dbReference>
<dbReference type="EMBL" id="JACMSC010000010">
    <property type="protein sequence ID" value="KAG6504137.1"/>
    <property type="molecule type" value="Genomic_DNA"/>
</dbReference>
<gene>
    <name evidence="3" type="ORF">ZIOFF_036468</name>
</gene>
<organism evidence="3 4">
    <name type="scientific">Zingiber officinale</name>
    <name type="common">Ginger</name>
    <name type="synonym">Amomum zingiber</name>
    <dbReference type="NCBI Taxonomy" id="94328"/>
    <lineage>
        <taxon>Eukaryota</taxon>
        <taxon>Viridiplantae</taxon>
        <taxon>Streptophyta</taxon>
        <taxon>Embryophyta</taxon>
        <taxon>Tracheophyta</taxon>
        <taxon>Spermatophyta</taxon>
        <taxon>Magnoliopsida</taxon>
        <taxon>Liliopsida</taxon>
        <taxon>Zingiberales</taxon>
        <taxon>Zingiberaceae</taxon>
        <taxon>Zingiber</taxon>
    </lineage>
</organism>
<feature type="region of interest" description="Disordered" evidence="1">
    <location>
        <begin position="231"/>
        <end position="262"/>
    </location>
</feature>
<keyword evidence="2" id="KW-0812">Transmembrane</keyword>
<keyword evidence="4" id="KW-1185">Reference proteome</keyword>
<accession>A0A8J5GQH3</accession>
<proteinExistence type="predicted"/>
<keyword evidence="2" id="KW-1133">Transmembrane helix</keyword>
<evidence type="ECO:0008006" key="5">
    <source>
        <dbReference type="Google" id="ProtNLM"/>
    </source>
</evidence>
<dbReference type="PANTHER" id="PTHR37244">
    <property type="entry name" value="NADP-SPECIFIC GLUTAMATE DEHYDROGENASE"/>
    <property type="match status" value="1"/>
</dbReference>
<evidence type="ECO:0000256" key="1">
    <source>
        <dbReference type="SAM" id="MobiDB-lite"/>
    </source>
</evidence>
<protein>
    <recommendedName>
        <fullName evidence="5">Erythronate-4-phosphate dehydrogenase family protein</fullName>
    </recommendedName>
</protein>
<evidence type="ECO:0000313" key="3">
    <source>
        <dbReference type="EMBL" id="KAG6504137.1"/>
    </source>
</evidence>
<comment type="caution">
    <text evidence="3">The sequence shown here is derived from an EMBL/GenBank/DDBJ whole genome shotgun (WGS) entry which is preliminary data.</text>
</comment>
<feature type="compositionally biased region" description="Basic and acidic residues" evidence="1">
    <location>
        <begin position="238"/>
        <end position="249"/>
    </location>
</feature>
<name>A0A8J5GQH3_ZINOF</name>
<reference evidence="3 4" key="1">
    <citation type="submission" date="2020-08" db="EMBL/GenBank/DDBJ databases">
        <title>Plant Genome Project.</title>
        <authorList>
            <person name="Zhang R.-G."/>
        </authorList>
    </citation>
    <scope>NUCLEOTIDE SEQUENCE [LARGE SCALE GENOMIC DNA]</scope>
    <source>
        <tissue evidence="3">Rhizome</tissue>
    </source>
</reference>
<dbReference type="AlphaFoldDB" id="A0A8J5GQH3"/>
<sequence>MTGFLESHLNNFWENQSPRMGNHDPAYVDELSDAGQKFIPPHVCHPKTSPWFDLRVFYIRVSNCSIEKTPPAYLTLNHIPLSPDTILKVNGRRSSIYADQVSSSLRRDRIDKSSEEATFVSTESISMTGSVRFEVYDKDLLLLTGVLELRNSNGFAWETKKHSNKWSMNCQTAKSANTSFLKSMNNLKADLNIPTVEVYVAGWFSGSPIILAKSLQLGVLKKNRRMFPLGSIPEDETTEVKKEEPREDALQTSEHPPFKEESDSENEYCDIYARHEYSETEDELSWFNAGVRVGVGIGLGICIGTGIGVGLLVRMYQATNRNFKRRII</sequence>
<keyword evidence="2" id="KW-0472">Membrane</keyword>
<feature type="transmembrane region" description="Helical" evidence="2">
    <location>
        <begin position="293"/>
        <end position="316"/>
    </location>
</feature>
<evidence type="ECO:0000313" key="4">
    <source>
        <dbReference type="Proteomes" id="UP000734854"/>
    </source>
</evidence>